<reference evidence="1" key="1">
    <citation type="submission" date="2020-03" db="EMBL/GenBank/DDBJ databases">
        <title>The deep terrestrial virosphere.</title>
        <authorList>
            <person name="Holmfeldt K."/>
            <person name="Nilsson E."/>
            <person name="Simone D."/>
            <person name="Lopez-Fernandez M."/>
            <person name="Wu X."/>
            <person name="de Brujin I."/>
            <person name="Lundin D."/>
            <person name="Andersson A."/>
            <person name="Bertilsson S."/>
            <person name="Dopson M."/>
        </authorList>
    </citation>
    <scope>NUCLEOTIDE SEQUENCE</scope>
    <source>
        <strain evidence="3">MM415A02365</strain>
        <strain evidence="2">MM415B01152</strain>
        <strain evidence="1">TM448A03347</strain>
    </source>
</reference>
<name>A0A6H1ZZA7_9ZZZZ</name>
<dbReference type="AlphaFoldDB" id="A0A6H1ZZA7"/>
<proteinExistence type="predicted"/>
<sequence>MRNFLGGLGIISSLLGVGHAARQTDWVELLWCVAAAGWCLAWLLDVYPPQRRNEDMTGCSDVCEVVCSRLAAMGFNIDMEDENHDDVLDALDHVVFVNRKLRNISGDSEA</sequence>
<dbReference type="EMBL" id="MT144407">
    <property type="protein sequence ID" value="QJA53266.1"/>
    <property type="molecule type" value="Genomic_DNA"/>
</dbReference>
<dbReference type="EMBL" id="MT141401">
    <property type="protein sequence ID" value="QJA60235.1"/>
    <property type="molecule type" value="Genomic_DNA"/>
</dbReference>
<organism evidence="1">
    <name type="scientific">viral metagenome</name>
    <dbReference type="NCBI Taxonomy" id="1070528"/>
    <lineage>
        <taxon>unclassified sequences</taxon>
        <taxon>metagenomes</taxon>
        <taxon>organismal metagenomes</taxon>
    </lineage>
</organism>
<dbReference type="EMBL" id="MT142027">
    <property type="protein sequence ID" value="QJA73439.1"/>
    <property type="molecule type" value="Genomic_DNA"/>
</dbReference>
<protein>
    <submittedName>
        <fullName evidence="1">Uncharacterized protein</fullName>
    </submittedName>
</protein>
<evidence type="ECO:0000313" key="3">
    <source>
        <dbReference type="EMBL" id="QJA73439.1"/>
    </source>
</evidence>
<gene>
    <name evidence="3" type="ORF">MM415A02365_0010</name>
    <name evidence="2" type="ORF">MM415B01152_0015</name>
    <name evidence="1" type="ORF">TM448A03347_0011</name>
</gene>
<evidence type="ECO:0000313" key="1">
    <source>
        <dbReference type="EMBL" id="QJA53266.1"/>
    </source>
</evidence>
<accession>A0A6H1ZZA7</accession>
<evidence type="ECO:0000313" key="2">
    <source>
        <dbReference type="EMBL" id="QJA60235.1"/>
    </source>
</evidence>